<evidence type="ECO:0000313" key="2">
    <source>
        <dbReference type="Proteomes" id="UP000255509"/>
    </source>
</evidence>
<reference evidence="1 2" key="1">
    <citation type="submission" date="2018-06" db="EMBL/GenBank/DDBJ databases">
        <authorList>
            <consortium name="Pathogen Informatics"/>
            <person name="Doyle S."/>
        </authorList>
    </citation>
    <scope>NUCLEOTIDE SEQUENCE [LARGE SCALE GENOMIC DNA]</scope>
    <source>
        <strain evidence="1 2">NCTC8258</strain>
    </source>
</reference>
<dbReference type="AlphaFoldDB" id="A0A379W0T8"/>
<gene>
    <name evidence="1" type="ORF">NCTC8258_00407</name>
</gene>
<organism evidence="1 2">
    <name type="scientific">Salmonella enterica I</name>
    <dbReference type="NCBI Taxonomy" id="59201"/>
    <lineage>
        <taxon>Bacteria</taxon>
        <taxon>Pseudomonadati</taxon>
        <taxon>Pseudomonadota</taxon>
        <taxon>Gammaproteobacteria</taxon>
        <taxon>Enterobacterales</taxon>
        <taxon>Enterobacteriaceae</taxon>
        <taxon>Salmonella</taxon>
    </lineage>
</organism>
<proteinExistence type="predicted"/>
<sequence>MEFEYAESFFVCLDFRSAAQSSGWFYITRFGK</sequence>
<protein>
    <submittedName>
        <fullName evidence="1">Uncharacterized protein</fullName>
    </submittedName>
</protein>
<dbReference type="Proteomes" id="UP000255509">
    <property type="component" value="Unassembled WGS sequence"/>
</dbReference>
<name>A0A379W0T8_SALET</name>
<evidence type="ECO:0000313" key="1">
    <source>
        <dbReference type="EMBL" id="SUH12790.1"/>
    </source>
</evidence>
<dbReference type="EMBL" id="UGXS01000004">
    <property type="protein sequence ID" value="SUH12790.1"/>
    <property type="molecule type" value="Genomic_DNA"/>
</dbReference>
<accession>A0A379W0T8</accession>